<keyword evidence="9" id="KW-1133">Transmembrane helix</keyword>
<evidence type="ECO:0000256" key="4">
    <source>
        <dbReference type="ARBA" id="ARBA00022741"/>
    </source>
</evidence>
<dbReference type="InterPro" id="IPR000719">
    <property type="entry name" value="Prot_kinase_dom"/>
</dbReference>
<feature type="compositionally biased region" description="Low complexity" evidence="8">
    <location>
        <begin position="411"/>
        <end position="426"/>
    </location>
</feature>
<protein>
    <recommendedName>
        <fullName evidence="1">non-specific serine/threonine protein kinase</fullName>
        <ecNumber evidence="1">2.7.11.1</ecNumber>
    </recommendedName>
</protein>
<dbReference type="SMART" id="SM00220">
    <property type="entry name" value="S_TKc"/>
    <property type="match status" value="1"/>
</dbReference>
<proteinExistence type="predicted"/>
<evidence type="ECO:0000256" key="9">
    <source>
        <dbReference type="SAM" id="Phobius"/>
    </source>
</evidence>
<evidence type="ECO:0000256" key="2">
    <source>
        <dbReference type="ARBA" id="ARBA00022527"/>
    </source>
</evidence>
<feature type="region of interest" description="Disordered" evidence="8">
    <location>
        <begin position="1"/>
        <end position="28"/>
    </location>
</feature>
<keyword evidence="4 7" id="KW-0547">Nucleotide-binding</keyword>
<evidence type="ECO:0000256" key="6">
    <source>
        <dbReference type="ARBA" id="ARBA00022840"/>
    </source>
</evidence>
<organism evidence="11 12">
    <name type="scientific">Streptomyces albospinus</name>
    <dbReference type="NCBI Taxonomy" id="285515"/>
    <lineage>
        <taxon>Bacteria</taxon>
        <taxon>Bacillati</taxon>
        <taxon>Actinomycetota</taxon>
        <taxon>Actinomycetes</taxon>
        <taxon>Kitasatosporales</taxon>
        <taxon>Streptomycetaceae</taxon>
        <taxon>Streptomyces</taxon>
    </lineage>
</organism>
<feature type="compositionally biased region" description="Pro residues" evidence="8">
    <location>
        <begin position="459"/>
        <end position="485"/>
    </location>
</feature>
<evidence type="ECO:0000256" key="3">
    <source>
        <dbReference type="ARBA" id="ARBA00022679"/>
    </source>
</evidence>
<dbReference type="PROSITE" id="PS00107">
    <property type="entry name" value="PROTEIN_KINASE_ATP"/>
    <property type="match status" value="1"/>
</dbReference>
<dbReference type="SUPFAM" id="SSF56112">
    <property type="entry name" value="Protein kinase-like (PK-like)"/>
    <property type="match status" value="1"/>
</dbReference>
<evidence type="ECO:0000256" key="5">
    <source>
        <dbReference type="ARBA" id="ARBA00022777"/>
    </source>
</evidence>
<evidence type="ECO:0000313" key="12">
    <source>
        <dbReference type="Proteomes" id="UP000654471"/>
    </source>
</evidence>
<dbReference type="InterPro" id="IPR017441">
    <property type="entry name" value="Protein_kinase_ATP_BS"/>
</dbReference>
<keyword evidence="5 11" id="KW-0418">Kinase</keyword>
<keyword evidence="9" id="KW-0812">Transmembrane</keyword>
<dbReference type="Pfam" id="PF00069">
    <property type="entry name" value="Pkinase"/>
    <property type="match status" value="1"/>
</dbReference>
<dbReference type="RefSeq" id="WP_189299344.1">
    <property type="nucleotide sequence ID" value="NZ_BMRP01000007.1"/>
</dbReference>
<sequence>MAPTQRPQGPSDPDATGSNVPDAPEMWGNGGLVGDGRYRLTRRLGRGGMAEVFAAEDVRLGRTVAVKLLRADLAEDPVSKARFTREAQSVAGLNHHAVVAVYDSGEDFVGGNTVPYIVMELVEGHTIRDLLLNADAPPPDQALIIVSGVLEALAYSHQHGIVHRDIKPANVIITNSGAVKVMDFGIARALHGAQSTMTQTGMVMGTPQYLSPEQALGKTVDTRSDLYATGCLLYELLALRPPFTGETPLSVVYQHVQDMPVPPSEVAEAVPPELDGLVMRSLAKDPDDRFQTAEEMRGLVQYSLQMLHEQGGHTGTWNTGPVAMHDGGHTMALRGGGGAGETTALSHPDAGRTAAQPIVAPGMRDDEGGHRSGKGGRGKVWLIAVLALIAIAVGVAFAMQNTSGQKRKHQPPVVQSPSVSQSEESSAPPTDEQTTHETFPGSSTGGGNTYTHRPSHRPSAPPSSEPPSSEPPTSAPPSSEPPTSAPPSTTTGGTTNGGTTNGGTTNGGTTNGGTGNGGINNGGTTLGTTGG</sequence>
<feature type="binding site" evidence="7">
    <location>
        <position position="67"/>
    </location>
    <ligand>
        <name>ATP</name>
        <dbReference type="ChEBI" id="CHEBI:30616"/>
    </ligand>
</feature>
<dbReference type="PROSITE" id="PS50011">
    <property type="entry name" value="PROTEIN_KINASE_DOM"/>
    <property type="match status" value="1"/>
</dbReference>
<keyword evidence="12" id="KW-1185">Reference proteome</keyword>
<dbReference type="GO" id="GO:0004674">
    <property type="term" value="F:protein serine/threonine kinase activity"/>
    <property type="evidence" value="ECO:0007669"/>
    <property type="project" value="UniProtKB-KW"/>
</dbReference>
<feature type="domain" description="Protein kinase" evidence="10">
    <location>
        <begin position="38"/>
        <end position="304"/>
    </location>
</feature>
<keyword evidence="3" id="KW-0808">Transferase</keyword>
<dbReference type="Proteomes" id="UP000654471">
    <property type="component" value="Unassembled WGS sequence"/>
</dbReference>
<feature type="transmembrane region" description="Helical" evidence="9">
    <location>
        <begin position="380"/>
        <end position="399"/>
    </location>
</feature>
<name>A0ABQ2UXT2_9ACTN</name>
<dbReference type="EMBL" id="BMRP01000007">
    <property type="protein sequence ID" value="GGU58981.1"/>
    <property type="molecule type" value="Genomic_DNA"/>
</dbReference>
<comment type="caution">
    <text evidence="11">The sequence shown here is derived from an EMBL/GenBank/DDBJ whole genome shotgun (WGS) entry which is preliminary data.</text>
</comment>
<dbReference type="PANTHER" id="PTHR43289:SF6">
    <property type="entry name" value="SERINE_THREONINE-PROTEIN KINASE NEKL-3"/>
    <property type="match status" value="1"/>
</dbReference>
<dbReference type="InterPro" id="IPR011009">
    <property type="entry name" value="Kinase-like_dom_sf"/>
</dbReference>
<dbReference type="Gene3D" id="3.30.200.20">
    <property type="entry name" value="Phosphorylase Kinase, domain 1"/>
    <property type="match status" value="1"/>
</dbReference>
<dbReference type="PANTHER" id="PTHR43289">
    <property type="entry name" value="MITOGEN-ACTIVATED PROTEIN KINASE KINASE KINASE 20-RELATED"/>
    <property type="match status" value="1"/>
</dbReference>
<feature type="compositionally biased region" description="Gly residues" evidence="8">
    <location>
        <begin position="494"/>
        <end position="531"/>
    </location>
</feature>
<dbReference type="CDD" id="cd14014">
    <property type="entry name" value="STKc_PknB_like"/>
    <property type="match status" value="1"/>
</dbReference>
<keyword evidence="2 11" id="KW-0723">Serine/threonine-protein kinase</keyword>
<feature type="region of interest" description="Disordered" evidence="8">
    <location>
        <begin position="403"/>
        <end position="531"/>
    </location>
</feature>
<keyword evidence="9" id="KW-0472">Membrane</keyword>
<evidence type="ECO:0000256" key="7">
    <source>
        <dbReference type="PROSITE-ProRule" id="PRU10141"/>
    </source>
</evidence>
<evidence type="ECO:0000256" key="1">
    <source>
        <dbReference type="ARBA" id="ARBA00012513"/>
    </source>
</evidence>
<evidence type="ECO:0000313" key="11">
    <source>
        <dbReference type="EMBL" id="GGU58981.1"/>
    </source>
</evidence>
<dbReference type="Gene3D" id="1.10.510.10">
    <property type="entry name" value="Transferase(Phosphotransferase) domain 1"/>
    <property type="match status" value="1"/>
</dbReference>
<keyword evidence="6 7" id="KW-0067">ATP-binding</keyword>
<evidence type="ECO:0000259" key="10">
    <source>
        <dbReference type="PROSITE" id="PS50011"/>
    </source>
</evidence>
<accession>A0ABQ2UXT2</accession>
<feature type="compositionally biased region" description="Polar residues" evidence="8">
    <location>
        <begin position="427"/>
        <end position="442"/>
    </location>
</feature>
<dbReference type="EC" id="2.7.11.1" evidence="1"/>
<dbReference type="PROSITE" id="PS00108">
    <property type="entry name" value="PROTEIN_KINASE_ST"/>
    <property type="match status" value="1"/>
</dbReference>
<dbReference type="InterPro" id="IPR008271">
    <property type="entry name" value="Ser/Thr_kinase_AS"/>
</dbReference>
<gene>
    <name evidence="11" type="ORF">GCM10010211_24790</name>
</gene>
<reference evidence="12" key="1">
    <citation type="journal article" date="2019" name="Int. J. Syst. Evol. Microbiol.">
        <title>The Global Catalogue of Microorganisms (GCM) 10K type strain sequencing project: providing services to taxonomists for standard genome sequencing and annotation.</title>
        <authorList>
            <consortium name="The Broad Institute Genomics Platform"/>
            <consortium name="The Broad Institute Genome Sequencing Center for Infectious Disease"/>
            <person name="Wu L."/>
            <person name="Ma J."/>
        </authorList>
    </citation>
    <scope>NUCLEOTIDE SEQUENCE [LARGE SCALE GENOMIC DNA]</scope>
    <source>
        <strain evidence="12">JCM 3399</strain>
    </source>
</reference>
<evidence type="ECO:0000256" key="8">
    <source>
        <dbReference type="SAM" id="MobiDB-lite"/>
    </source>
</evidence>